<gene>
    <name evidence="1" type="ORF">N7532_000914</name>
</gene>
<reference evidence="1" key="2">
    <citation type="journal article" date="2023" name="IMA Fungus">
        <title>Comparative genomic study of the Penicillium genus elucidates a diverse pangenome and 15 lateral gene transfer events.</title>
        <authorList>
            <person name="Petersen C."/>
            <person name="Sorensen T."/>
            <person name="Nielsen M.R."/>
            <person name="Sondergaard T.E."/>
            <person name="Sorensen J.L."/>
            <person name="Fitzpatrick D.A."/>
            <person name="Frisvad J.C."/>
            <person name="Nielsen K.L."/>
        </authorList>
    </citation>
    <scope>NUCLEOTIDE SEQUENCE</scope>
    <source>
        <strain evidence="1">IBT 30761</strain>
    </source>
</reference>
<dbReference type="Proteomes" id="UP001149074">
    <property type="component" value="Unassembled WGS sequence"/>
</dbReference>
<keyword evidence="2" id="KW-1185">Reference proteome</keyword>
<reference evidence="1" key="1">
    <citation type="submission" date="2022-11" db="EMBL/GenBank/DDBJ databases">
        <authorList>
            <person name="Petersen C."/>
        </authorList>
    </citation>
    <scope>NUCLEOTIDE SEQUENCE</scope>
    <source>
        <strain evidence="1">IBT 30761</strain>
    </source>
</reference>
<protein>
    <recommendedName>
        <fullName evidence="3">Peptidase metallopeptidase domain-containing protein</fullName>
    </recommendedName>
</protein>
<dbReference type="Gene3D" id="3.40.390.10">
    <property type="entry name" value="Collagenase (Catalytic Domain)"/>
    <property type="match status" value="1"/>
</dbReference>
<dbReference type="AlphaFoldDB" id="A0A9W9G1G3"/>
<organism evidence="1 2">
    <name type="scientific">Penicillium argentinense</name>
    <dbReference type="NCBI Taxonomy" id="1131581"/>
    <lineage>
        <taxon>Eukaryota</taxon>
        <taxon>Fungi</taxon>
        <taxon>Dikarya</taxon>
        <taxon>Ascomycota</taxon>
        <taxon>Pezizomycotina</taxon>
        <taxon>Eurotiomycetes</taxon>
        <taxon>Eurotiomycetidae</taxon>
        <taxon>Eurotiales</taxon>
        <taxon>Aspergillaceae</taxon>
        <taxon>Penicillium</taxon>
    </lineage>
</organism>
<dbReference type="EMBL" id="JAPQKI010000002">
    <property type="protein sequence ID" value="KAJ5110379.1"/>
    <property type="molecule type" value="Genomic_DNA"/>
</dbReference>
<dbReference type="SUPFAM" id="SSF55486">
    <property type="entry name" value="Metalloproteases ('zincins'), catalytic domain"/>
    <property type="match status" value="1"/>
</dbReference>
<evidence type="ECO:0000313" key="2">
    <source>
        <dbReference type="Proteomes" id="UP001149074"/>
    </source>
</evidence>
<evidence type="ECO:0000313" key="1">
    <source>
        <dbReference type="EMBL" id="KAJ5110379.1"/>
    </source>
</evidence>
<dbReference type="InterPro" id="IPR024079">
    <property type="entry name" value="MetalloPept_cat_dom_sf"/>
</dbReference>
<dbReference type="GO" id="GO:0008237">
    <property type="term" value="F:metallopeptidase activity"/>
    <property type="evidence" value="ECO:0007669"/>
    <property type="project" value="InterPro"/>
</dbReference>
<accession>A0A9W9G1G3</accession>
<dbReference type="GeneID" id="81352387"/>
<name>A0A9W9G1G3_9EURO</name>
<dbReference type="OrthoDB" id="406838at2759"/>
<proteinExistence type="predicted"/>
<dbReference type="RefSeq" id="XP_056478449.1">
    <property type="nucleotide sequence ID" value="XM_056613408.1"/>
</dbReference>
<comment type="caution">
    <text evidence="1">The sequence shown here is derived from an EMBL/GenBank/DDBJ whole genome shotgun (WGS) entry which is preliminary data.</text>
</comment>
<sequence>MPHSSNTINPARASFIQDLKGAVGLEALKTLDPNATEVHSPPPATGSTTRLERYPCTTQKPMPATIAGITNVAALQVGYGKVIPRWKTGSTKTVNFAAFENGYPKPELAFLAATKLKEAADEWNALKLGIQLNWVYKIEDAAFVLSYAKNDNPAVLAEAFFPNDLDLNVLNVYPAAFEPGAVQYLKNIFLHELGHVLGFRHEFAPELESDEQSVQIGPRNPTSVMAYEFPPQLQPSDIENAKTFYQFPGKYIGQAQGEPKWGLMIVDYDANN</sequence>
<evidence type="ECO:0008006" key="3">
    <source>
        <dbReference type="Google" id="ProtNLM"/>
    </source>
</evidence>